<accession>A0ABR7WT24</accession>
<protein>
    <submittedName>
        <fullName evidence="1">Uncharacterized protein</fullName>
    </submittedName>
</protein>
<comment type="caution">
    <text evidence="1">The sequence shown here is derived from an EMBL/GenBank/DDBJ whole genome shotgun (WGS) entry which is preliminary data.</text>
</comment>
<dbReference type="RefSeq" id="WP_191189091.1">
    <property type="nucleotide sequence ID" value="NZ_JACWMY010000005.1"/>
</dbReference>
<evidence type="ECO:0000313" key="2">
    <source>
        <dbReference type="Proteomes" id="UP000606600"/>
    </source>
</evidence>
<evidence type="ECO:0000313" key="1">
    <source>
        <dbReference type="EMBL" id="MBD1364427.1"/>
    </source>
</evidence>
<sequence>MDSSVVIQLSAFSGLAGALLTQALTGTFQYFGDKRKVHNELKSTYRSKQIDIAESFYYVTGEKMAIIKKNIDYWQSRSNLISEASLTFLNKEMLKLNAYIEKLDSENWKCNLVGLYFDITLTNDQLIAHNDKSKSLYLKVLEITDQMQHSLPESKFDLYKLYADAVNEMCAHYEILYNRMSHDMNIVKKGLAAEFGLK</sequence>
<keyword evidence="2" id="KW-1185">Reference proteome</keyword>
<dbReference type="EMBL" id="JACWMY010000005">
    <property type="protein sequence ID" value="MBD1364427.1"/>
    <property type="molecule type" value="Genomic_DNA"/>
</dbReference>
<organism evidence="1 2">
    <name type="scientific">Mucilaginibacter pankratovii</name>
    <dbReference type="NCBI Taxonomy" id="2772110"/>
    <lineage>
        <taxon>Bacteria</taxon>
        <taxon>Pseudomonadati</taxon>
        <taxon>Bacteroidota</taxon>
        <taxon>Sphingobacteriia</taxon>
        <taxon>Sphingobacteriales</taxon>
        <taxon>Sphingobacteriaceae</taxon>
        <taxon>Mucilaginibacter</taxon>
    </lineage>
</organism>
<proteinExistence type="predicted"/>
<name>A0ABR7WT24_9SPHI</name>
<dbReference type="Proteomes" id="UP000606600">
    <property type="component" value="Unassembled WGS sequence"/>
</dbReference>
<gene>
    <name evidence="1" type="ORF">IDJ77_11465</name>
</gene>
<reference evidence="1 2" key="1">
    <citation type="submission" date="2020-09" db="EMBL/GenBank/DDBJ databases">
        <title>Novel species of Mucilaginibacter isolated from a glacier on the Tibetan Plateau.</title>
        <authorList>
            <person name="Liu Q."/>
            <person name="Xin Y.-H."/>
        </authorList>
    </citation>
    <scope>NUCLEOTIDE SEQUENCE [LARGE SCALE GENOMIC DNA]</scope>
    <source>
        <strain evidence="1 2">ZT4R22</strain>
    </source>
</reference>